<dbReference type="Proteomes" id="UP000270036">
    <property type="component" value="Chromosome"/>
</dbReference>
<feature type="transmembrane region" description="Helical" evidence="1">
    <location>
        <begin position="47"/>
        <end position="66"/>
    </location>
</feature>
<dbReference type="EMBL" id="LR134441">
    <property type="protein sequence ID" value="VEH99757.1"/>
    <property type="molecule type" value="Genomic_DNA"/>
</dbReference>
<accession>A0A448NRY2</accession>
<name>A0A448NRY2_9FLAO</name>
<keyword evidence="1" id="KW-0812">Transmembrane</keyword>
<organism evidence="2 3">
    <name type="scientific">Kaistella antarctica</name>
    <dbReference type="NCBI Taxonomy" id="266748"/>
    <lineage>
        <taxon>Bacteria</taxon>
        <taxon>Pseudomonadati</taxon>
        <taxon>Bacteroidota</taxon>
        <taxon>Flavobacteriia</taxon>
        <taxon>Flavobacteriales</taxon>
        <taxon>Weeksellaceae</taxon>
        <taxon>Chryseobacterium group</taxon>
        <taxon>Kaistella</taxon>
    </lineage>
</organism>
<reference evidence="2 3" key="1">
    <citation type="submission" date="2018-12" db="EMBL/GenBank/DDBJ databases">
        <authorList>
            <consortium name="Pathogen Informatics"/>
        </authorList>
    </citation>
    <scope>NUCLEOTIDE SEQUENCE [LARGE SCALE GENOMIC DNA]</scope>
    <source>
        <strain evidence="2 3">NCTC13489</strain>
    </source>
</reference>
<sequence length="84" mass="9539">MNNKIFYYIACIYLIINGSGALLKLVLIKNNEILNNPSESLTYKIGLVLGMIVQVLICFGLVKIIFQKFIMKKSLKELKSIETI</sequence>
<keyword evidence="1" id="KW-1133">Transmembrane helix</keyword>
<dbReference type="KEGG" id="cant:NCTC13489_01718"/>
<feature type="transmembrane region" description="Helical" evidence="1">
    <location>
        <begin position="5"/>
        <end position="27"/>
    </location>
</feature>
<evidence type="ECO:0000256" key="1">
    <source>
        <dbReference type="SAM" id="Phobius"/>
    </source>
</evidence>
<evidence type="ECO:0000313" key="3">
    <source>
        <dbReference type="Proteomes" id="UP000270036"/>
    </source>
</evidence>
<gene>
    <name evidence="2" type="ORF">NCTC13489_01718</name>
</gene>
<protein>
    <submittedName>
        <fullName evidence="2">Uncharacterized protein</fullName>
    </submittedName>
</protein>
<dbReference type="RefSeq" id="WP_126337158.1">
    <property type="nucleotide sequence ID" value="NZ_FOIX01000004.1"/>
</dbReference>
<proteinExistence type="predicted"/>
<evidence type="ECO:0000313" key="2">
    <source>
        <dbReference type="EMBL" id="VEH99757.1"/>
    </source>
</evidence>
<keyword evidence="1" id="KW-0472">Membrane</keyword>
<dbReference type="AlphaFoldDB" id="A0A448NRY2"/>